<dbReference type="Proteomes" id="UP001476798">
    <property type="component" value="Unassembled WGS sequence"/>
</dbReference>
<dbReference type="Gene3D" id="4.10.110.10">
    <property type="entry name" value="Spasmolytic Protein, domain 1"/>
    <property type="match status" value="1"/>
</dbReference>
<comment type="caution">
    <text evidence="5">The sequence shown here is derived from an EMBL/GenBank/DDBJ whole genome shotgun (WGS) entry which is preliminary data.</text>
</comment>
<dbReference type="InterPro" id="IPR051148">
    <property type="entry name" value="Zona_Pellucida_Domain_gp"/>
</dbReference>
<proteinExistence type="predicted"/>
<accession>A0ABV0MRZ4</accession>
<evidence type="ECO:0000313" key="5">
    <source>
        <dbReference type="EMBL" id="MEQ2161882.1"/>
    </source>
</evidence>
<evidence type="ECO:0000256" key="2">
    <source>
        <dbReference type="PROSITE-ProRule" id="PRU00779"/>
    </source>
</evidence>
<dbReference type="InterPro" id="IPR017957">
    <property type="entry name" value="P_trefoil_CS"/>
</dbReference>
<dbReference type="SUPFAM" id="SSF57492">
    <property type="entry name" value="Trefoil"/>
    <property type="match status" value="1"/>
</dbReference>
<organism evidence="5 6">
    <name type="scientific">Goodea atripinnis</name>
    <dbReference type="NCBI Taxonomy" id="208336"/>
    <lineage>
        <taxon>Eukaryota</taxon>
        <taxon>Metazoa</taxon>
        <taxon>Chordata</taxon>
        <taxon>Craniata</taxon>
        <taxon>Vertebrata</taxon>
        <taxon>Euteleostomi</taxon>
        <taxon>Actinopterygii</taxon>
        <taxon>Neopterygii</taxon>
        <taxon>Teleostei</taxon>
        <taxon>Neoteleostei</taxon>
        <taxon>Acanthomorphata</taxon>
        <taxon>Ovalentaria</taxon>
        <taxon>Atherinomorphae</taxon>
        <taxon>Cyprinodontiformes</taxon>
        <taxon>Goodeidae</taxon>
        <taxon>Goodea</taxon>
    </lineage>
</organism>
<evidence type="ECO:0000313" key="6">
    <source>
        <dbReference type="Proteomes" id="UP001476798"/>
    </source>
</evidence>
<reference evidence="5 6" key="1">
    <citation type="submission" date="2021-06" db="EMBL/GenBank/DDBJ databases">
        <authorList>
            <person name="Palmer J.M."/>
        </authorList>
    </citation>
    <scope>NUCLEOTIDE SEQUENCE [LARGE SCALE GENOMIC DNA]</scope>
    <source>
        <strain evidence="5 6">GA_2019</strain>
        <tissue evidence="5">Muscle</tissue>
    </source>
</reference>
<dbReference type="PANTHER" id="PTHR23343">
    <property type="entry name" value="ZONA PELLUCIDA SPERM-BINDING PROTEIN"/>
    <property type="match status" value="1"/>
</dbReference>
<sequence>MPGLISVLFILCQNDSYVLPMLWLGSPLKLSCPMTVSTAIPMYSLSAPLVFCSAYGMAVQIPGQEHNNRTLDLQCPYQSTPDTPPTTSPWTSPTPPNATKGKPGPSVVTRTDVFCSFQQMKVVLPPGPISEIVLKGVCLLVYAPGAYGKCNLHSEYRLPCGSSSISQTQCLAMGCCFNKHPPACYYPMDGELHSVSLLAFSRHLAKCSGAVLEYAKVL</sequence>
<keyword evidence="6" id="KW-1185">Reference proteome</keyword>
<dbReference type="Pfam" id="PF00088">
    <property type="entry name" value="Trefoil"/>
    <property type="match status" value="1"/>
</dbReference>
<feature type="compositionally biased region" description="Pro residues" evidence="3">
    <location>
        <begin position="82"/>
        <end position="96"/>
    </location>
</feature>
<feature type="disulfide bond" evidence="2">
    <location>
        <begin position="160"/>
        <end position="175"/>
    </location>
</feature>
<feature type="region of interest" description="Disordered" evidence="3">
    <location>
        <begin position="75"/>
        <end position="105"/>
    </location>
</feature>
<feature type="disulfide bond" evidence="2">
    <location>
        <begin position="150"/>
        <end position="176"/>
    </location>
</feature>
<dbReference type="InterPro" id="IPR000519">
    <property type="entry name" value="P_trefoil_dom"/>
</dbReference>
<dbReference type="PANTHER" id="PTHR23343:SF117">
    <property type="entry name" value="ZONA PELLUCIDA SPERM-BINDING PROTEIN 4-LIKE ISOFORM X1"/>
    <property type="match status" value="1"/>
</dbReference>
<feature type="domain" description="P-type" evidence="4">
    <location>
        <begin position="148"/>
        <end position="188"/>
    </location>
</feature>
<evidence type="ECO:0000256" key="1">
    <source>
        <dbReference type="ARBA" id="ARBA00023157"/>
    </source>
</evidence>
<dbReference type="CDD" id="cd00111">
    <property type="entry name" value="Trefoil"/>
    <property type="match status" value="1"/>
</dbReference>
<evidence type="ECO:0000259" key="4">
    <source>
        <dbReference type="PROSITE" id="PS51448"/>
    </source>
</evidence>
<gene>
    <name evidence="5" type="ORF">GOODEAATRI_014202</name>
</gene>
<comment type="caution">
    <text evidence="2">Lacks conserved residue(s) required for the propagation of feature annotation.</text>
</comment>
<evidence type="ECO:0000256" key="3">
    <source>
        <dbReference type="SAM" id="MobiDB-lite"/>
    </source>
</evidence>
<dbReference type="SMART" id="SM00018">
    <property type="entry name" value="PD"/>
    <property type="match status" value="1"/>
</dbReference>
<dbReference type="PROSITE" id="PS00025">
    <property type="entry name" value="P_TREFOIL_1"/>
    <property type="match status" value="1"/>
</dbReference>
<dbReference type="EMBL" id="JAHRIO010010986">
    <property type="protein sequence ID" value="MEQ2161882.1"/>
    <property type="molecule type" value="Genomic_DNA"/>
</dbReference>
<keyword evidence="1 2" id="KW-1015">Disulfide bond</keyword>
<dbReference type="InterPro" id="IPR044913">
    <property type="entry name" value="P_trefoil_dom_sf"/>
</dbReference>
<name>A0ABV0MRZ4_9TELE</name>
<dbReference type="PROSITE" id="PS51448">
    <property type="entry name" value="P_TREFOIL_2"/>
    <property type="match status" value="1"/>
</dbReference>
<protein>
    <recommendedName>
        <fullName evidence="4">P-type domain-containing protein</fullName>
    </recommendedName>
</protein>